<dbReference type="PANTHER" id="PTHR44688:SF16">
    <property type="entry name" value="DNA-BINDING TRANSCRIPTIONAL ACTIVATOR DEVR_DOSR"/>
    <property type="match status" value="1"/>
</dbReference>
<sequence>MDMSMARNMRDGGNTYLVVSHCNNLAIRLLARSIETQRGTTCRAINRDDLFHDQIQDELVLVNVLDFSATELEQLLGKIQERKGLCRVILVNADRGDDIFFLLNWPVVKGVIYQQDNDALVSKAIEVVSRGRSWFPRSYMDYLVRHRKTPTRCGHIYESLTSRERQMLDHVVRGMSNHEIADALCLSTHTVKAHLQSLYRKVGVKNRVGVIRWVHDNHLEEGQEC</sequence>
<dbReference type="Proteomes" id="UP000010164">
    <property type="component" value="Unassembled WGS sequence"/>
</dbReference>
<dbReference type="STRING" id="1177179.A11A3_02227"/>
<comment type="caution">
    <text evidence="5">The sequence shown here is derived from an EMBL/GenBank/DDBJ whole genome shotgun (WGS) entry which is preliminary data.</text>
</comment>
<dbReference type="InterPro" id="IPR016032">
    <property type="entry name" value="Sig_transdc_resp-reg_C-effctor"/>
</dbReference>
<dbReference type="eggNOG" id="COG2197">
    <property type="taxonomic scope" value="Bacteria"/>
</dbReference>
<dbReference type="Pfam" id="PF00196">
    <property type="entry name" value="GerE"/>
    <property type="match status" value="1"/>
</dbReference>
<dbReference type="SMART" id="SM00421">
    <property type="entry name" value="HTH_LUXR"/>
    <property type="match status" value="1"/>
</dbReference>
<accession>L0WFL6</accession>
<evidence type="ECO:0000313" key="5">
    <source>
        <dbReference type="EMBL" id="EKF75648.1"/>
    </source>
</evidence>
<dbReference type="GO" id="GO:0003677">
    <property type="term" value="F:DNA binding"/>
    <property type="evidence" value="ECO:0007669"/>
    <property type="project" value="UniProtKB-KW"/>
</dbReference>
<dbReference type="PATRIC" id="fig|1177179.3.peg.439"/>
<evidence type="ECO:0000256" key="2">
    <source>
        <dbReference type="ARBA" id="ARBA00023125"/>
    </source>
</evidence>
<name>L0WFL6_9GAMM</name>
<dbReference type="InterPro" id="IPR000792">
    <property type="entry name" value="Tscrpt_reg_LuxR_C"/>
</dbReference>
<keyword evidence="1" id="KW-0805">Transcription regulation</keyword>
<gene>
    <name evidence="5" type="ORF">A11A3_02227</name>
</gene>
<keyword evidence="3" id="KW-0804">Transcription</keyword>
<evidence type="ECO:0000256" key="3">
    <source>
        <dbReference type="ARBA" id="ARBA00023163"/>
    </source>
</evidence>
<dbReference type="InterPro" id="IPR036388">
    <property type="entry name" value="WH-like_DNA-bd_sf"/>
</dbReference>
<dbReference type="EMBL" id="AMRJ01000002">
    <property type="protein sequence ID" value="EKF75648.1"/>
    <property type="molecule type" value="Genomic_DNA"/>
</dbReference>
<evidence type="ECO:0000259" key="4">
    <source>
        <dbReference type="PROSITE" id="PS50043"/>
    </source>
</evidence>
<dbReference type="Gene3D" id="1.10.10.10">
    <property type="entry name" value="Winged helix-like DNA-binding domain superfamily/Winged helix DNA-binding domain"/>
    <property type="match status" value="1"/>
</dbReference>
<evidence type="ECO:0000313" key="6">
    <source>
        <dbReference type="Proteomes" id="UP000010164"/>
    </source>
</evidence>
<evidence type="ECO:0000256" key="1">
    <source>
        <dbReference type="ARBA" id="ARBA00023015"/>
    </source>
</evidence>
<organism evidence="5 6">
    <name type="scientific">Alcanivorax hongdengensis A-11-3</name>
    <dbReference type="NCBI Taxonomy" id="1177179"/>
    <lineage>
        <taxon>Bacteria</taxon>
        <taxon>Pseudomonadati</taxon>
        <taxon>Pseudomonadota</taxon>
        <taxon>Gammaproteobacteria</taxon>
        <taxon>Oceanospirillales</taxon>
        <taxon>Alcanivoracaceae</taxon>
        <taxon>Alcanivorax</taxon>
    </lineage>
</organism>
<dbReference type="GO" id="GO:0006355">
    <property type="term" value="P:regulation of DNA-templated transcription"/>
    <property type="evidence" value="ECO:0007669"/>
    <property type="project" value="InterPro"/>
</dbReference>
<proteinExistence type="predicted"/>
<dbReference type="PROSITE" id="PS00622">
    <property type="entry name" value="HTH_LUXR_1"/>
    <property type="match status" value="1"/>
</dbReference>
<dbReference type="OrthoDB" id="561214at2"/>
<feature type="domain" description="HTH luxR-type" evidence="4">
    <location>
        <begin position="158"/>
        <end position="218"/>
    </location>
</feature>
<keyword evidence="2" id="KW-0238">DNA-binding</keyword>
<keyword evidence="6" id="KW-1185">Reference proteome</keyword>
<protein>
    <submittedName>
        <fullName evidence="5">LuxR family transcriptional regulator</fullName>
    </submittedName>
</protein>
<dbReference type="Gene3D" id="3.40.50.2300">
    <property type="match status" value="1"/>
</dbReference>
<dbReference type="PANTHER" id="PTHR44688">
    <property type="entry name" value="DNA-BINDING TRANSCRIPTIONAL ACTIVATOR DEVR_DOSR"/>
    <property type="match status" value="1"/>
</dbReference>
<dbReference type="CDD" id="cd06170">
    <property type="entry name" value="LuxR_C_like"/>
    <property type="match status" value="1"/>
</dbReference>
<dbReference type="SUPFAM" id="SSF46894">
    <property type="entry name" value="C-terminal effector domain of the bipartite response regulators"/>
    <property type="match status" value="1"/>
</dbReference>
<dbReference type="PRINTS" id="PR00038">
    <property type="entry name" value="HTHLUXR"/>
</dbReference>
<reference evidence="5 6" key="1">
    <citation type="journal article" date="2012" name="J. Bacteriol.">
        <title>Genome Sequence of the Alkane-Degrading Bacterium Alcanivorax hongdengensis Type Strain A-11-3.</title>
        <authorList>
            <person name="Lai Q."/>
            <person name="Shao Z."/>
        </authorList>
    </citation>
    <scope>NUCLEOTIDE SEQUENCE [LARGE SCALE GENOMIC DNA]</scope>
    <source>
        <strain evidence="5 6">A-11-3</strain>
    </source>
</reference>
<dbReference type="AlphaFoldDB" id="L0WFL6"/>
<dbReference type="PROSITE" id="PS50043">
    <property type="entry name" value="HTH_LUXR_2"/>
    <property type="match status" value="1"/>
</dbReference>